<evidence type="ECO:0000256" key="4">
    <source>
        <dbReference type="ARBA" id="ARBA00022741"/>
    </source>
</evidence>
<evidence type="ECO:0000256" key="8">
    <source>
        <dbReference type="ARBA" id="ARBA00048679"/>
    </source>
</evidence>
<sequence length="125" mass="14338">MSLFSFARNMTMETMGTPLYMCPELVNEKPYDHSPDLCCILYELYHGKPPFFTKNVFHLIKIIGKESVKWPKPISSDMHLLQYPFVRTGVKVPLLTESLVGPLTQPPTEEQRILKQQQIKAKGVS</sequence>
<comment type="caution">
    <text evidence="10">The sequence shown here is derived from an EMBL/GenBank/DDBJ whole genome shotgun (WGS) entry which is preliminary data.</text>
</comment>
<dbReference type="EMBL" id="CAJOBP010004221">
    <property type="protein sequence ID" value="CAF4433539.1"/>
    <property type="molecule type" value="Genomic_DNA"/>
</dbReference>
<evidence type="ECO:0000256" key="6">
    <source>
        <dbReference type="ARBA" id="ARBA00022840"/>
    </source>
</evidence>
<dbReference type="Proteomes" id="UP000663873">
    <property type="component" value="Unassembled WGS sequence"/>
</dbReference>
<evidence type="ECO:0000256" key="1">
    <source>
        <dbReference type="ARBA" id="ARBA00012513"/>
    </source>
</evidence>
<dbReference type="Gene3D" id="1.10.510.10">
    <property type="entry name" value="Transferase(Phosphotransferase) domain 1"/>
    <property type="match status" value="1"/>
</dbReference>
<proteinExistence type="predicted"/>
<keyword evidence="2" id="KW-0723">Serine/threonine-protein kinase</keyword>
<dbReference type="InterPro" id="IPR011009">
    <property type="entry name" value="Kinase-like_dom_sf"/>
</dbReference>
<feature type="region of interest" description="Disordered" evidence="9">
    <location>
        <begin position="103"/>
        <end position="125"/>
    </location>
</feature>
<protein>
    <recommendedName>
        <fullName evidence="1">non-specific serine/threonine protein kinase</fullName>
        <ecNumber evidence="1">2.7.11.1</ecNumber>
    </recommendedName>
</protein>
<evidence type="ECO:0000256" key="2">
    <source>
        <dbReference type="ARBA" id="ARBA00022527"/>
    </source>
</evidence>
<reference evidence="10" key="1">
    <citation type="submission" date="2021-02" db="EMBL/GenBank/DDBJ databases">
        <authorList>
            <person name="Nowell W R."/>
        </authorList>
    </citation>
    <scope>NUCLEOTIDE SEQUENCE</scope>
</reference>
<keyword evidence="6" id="KW-0067">ATP-binding</keyword>
<comment type="catalytic activity">
    <reaction evidence="8">
        <text>L-seryl-[protein] + ATP = O-phospho-L-seryl-[protein] + ADP + H(+)</text>
        <dbReference type="Rhea" id="RHEA:17989"/>
        <dbReference type="Rhea" id="RHEA-COMP:9863"/>
        <dbReference type="Rhea" id="RHEA-COMP:11604"/>
        <dbReference type="ChEBI" id="CHEBI:15378"/>
        <dbReference type="ChEBI" id="CHEBI:29999"/>
        <dbReference type="ChEBI" id="CHEBI:30616"/>
        <dbReference type="ChEBI" id="CHEBI:83421"/>
        <dbReference type="ChEBI" id="CHEBI:456216"/>
        <dbReference type="EC" id="2.7.11.1"/>
    </reaction>
</comment>
<name>A0A820R977_9BILA</name>
<dbReference type="GO" id="GO:0004674">
    <property type="term" value="F:protein serine/threonine kinase activity"/>
    <property type="evidence" value="ECO:0007669"/>
    <property type="project" value="UniProtKB-KW"/>
</dbReference>
<gene>
    <name evidence="10" type="ORF">UJA718_LOCUS21520</name>
</gene>
<dbReference type="EC" id="2.7.11.1" evidence="1"/>
<keyword evidence="5" id="KW-0418">Kinase</keyword>
<organism evidence="10 11">
    <name type="scientific">Rotaria socialis</name>
    <dbReference type="NCBI Taxonomy" id="392032"/>
    <lineage>
        <taxon>Eukaryota</taxon>
        <taxon>Metazoa</taxon>
        <taxon>Spiralia</taxon>
        <taxon>Gnathifera</taxon>
        <taxon>Rotifera</taxon>
        <taxon>Eurotatoria</taxon>
        <taxon>Bdelloidea</taxon>
        <taxon>Philodinida</taxon>
        <taxon>Philodinidae</taxon>
        <taxon>Rotaria</taxon>
    </lineage>
</organism>
<keyword evidence="11" id="KW-1185">Reference proteome</keyword>
<comment type="catalytic activity">
    <reaction evidence="7">
        <text>L-threonyl-[protein] + ATP = O-phospho-L-threonyl-[protein] + ADP + H(+)</text>
        <dbReference type="Rhea" id="RHEA:46608"/>
        <dbReference type="Rhea" id="RHEA-COMP:11060"/>
        <dbReference type="Rhea" id="RHEA-COMP:11605"/>
        <dbReference type="ChEBI" id="CHEBI:15378"/>
        <dbReference type="ChEBI" id="CHEBI:30013"/>
        <dbReference type="ChEBI" id="CHEBI:30616"/>
        <dbReference type="ChEBI" id="CHEBI:61977"/>
        <dbReference type="ChEBI" id="CHEBI:456216"/>
        <dbReference type="EC" id="2.7.11.1"/>
    </reaction>
</comment>
<evidence type="ECO:0000313" key="10">
    <source>
        <dbReference type="EMBL" id="CAF4433539.1"/>
    </source>
</evidence>
<evidence type="ECO:0000256" key="3">
    <source>
        <dbReference type="ARBA" id="ARBA00022679"/>
    </source>
</evidence>
<evidence type="ECO:0000256" key="9">
    <source>
        <dbReference type="SAM" id="MobiDB-lite"/>
    </source>
</evidence>
<evidence type="ECO:0000313" key="11">
    <source>
        <dbReference type="Proteomes" id="UP000663873"/>
    </source>
</evidence>
<accession>A0A820R977</accession>
<dbReference type="GO" id="GO:0005737">
    <property type="term" value="C:cytoplasm"/>
    <property type="evidence" value="ECO:0007669"/>
    <property type="project" value="TreeGrafter"/>
</dbReference>
<evidence type="ECO:0000256" key="7">
    <source>
        <dbReference type="ARBA" id="ARBA00047899"/>
    </source>
</evidence>
<dbReference type="GO" id="GO:0005524">
    <property type="term" value="F:ATP binding"/>
    <property type="evidence" value="ECO:0007669"/>
    <property type="project" value="UniProtKB-KW"/>
</dbReference>
<dbReference type="AlphaFoldDB" id="A0A820R977"/>
<keyword evidence="4" id="KW-0547">Nucleotide-binding</keyword>
<evidence type="ECO:0000256" key="5">
    <source>
        <dbReference type="ARBA" id="ARBA00022777"/>
    </source>
</evidence>
<dbReference type="PANTHER" id="PTHR22983:SF6">
    <property type="entry name" value="SERINE_THREONINE-PROTEIN KINASE 36"/>
    <property type="match status" value="1"/>
</dbReference>
<dbReference type="PANTHER" id="PTHR22983">
    <property type="entry name" value="PROTEIN KINASE RELATED"/>
    <property type="match status" value="1"/>
</dbReference>
<dbReference type="SUPFAM" id="SSF56112">
    <property type="entry name" value="Protein kinase-like (PK-like)"/>
    <property type="match status" value="1"/>
</dbReference>
<keyword evidence="3" id="KW-0808">Transferase</keyword>